<feature type="compositionally biased region" description="Low complexity" evidence="1">
    <location>
        <begin position="47"/>
        <end position="59"/>
    </location>
</feature>
<evidence type="ECO:0000256" key="1">
    <source>
        <dbReference type="SAM" id="MobiDB-lite"/>
    </source>
</evidence>
<keyword evidence="3" id="KW-1185">Reference proteome</keyword>
<sequence>MTSGGDRAGGPGGGEGSHEPRPGREPEEAAAPEEKAPEHGTSEPEAPDSGTPGSGTPDSGTGGPADARGPESSSVGEEAESLEFDEAFVRAADVNEPAARTRQLAARWKEEGYPEREPWRSDEPPAGWFWSRARQGGHRRQSREGGRHRRWPWRRKRGD</sequence>
<evidence type="ECO:0000313" key="2">
    <source>
        <dbReference type="EMBL" id="GAA2613841.1"/>
    </source>
</evidence>
<accession>A0ABP6CI08</accession>
<evidence type="ECO:0000313" key="3">
    <source>
        <dbReference type="Proteomes" id="UP001501447"/>
    </source>
</evidence>
<protein>
    <submittedName>
        <fullName evidence="2">Uncharacterized protein</fullName>
    </submittedName>
</protein>
<feature type="compositionally biased region" description="Basic residues" evidence="1">
    <location>
        <begin position="135"/>
        <end position="159"/>
    </location>
</feature>
<dbReference type="RefSeq" id="WP_344566007.1">
    <property type="nucleotide sequence ID" value="NZ_BAAARJ010000008.1"/>
</dbReference>
<feature type="compositionally biased region" description="Basic and acidic residues" evidence="1">
    <location>
        <begin position="107"/>
        <end position="123"/>
    </location>
</feature>
<feature type="compositionally biased region" description="Acidic residues" evidence="1">
    <location>
        <begin position="77"/>
        <end position="86"/>
    </location>
</feature>
<proteinExistence type="predicted"/>
<comment type="caution">
    <text evidence="2">The sequence shown here is derived from an EMBL/GenBank/DDBJ whole genome shotgun (WGS) entry which is preliminary data.</text>
</comment>
<gene>
    <name evidence="2" type="ORF">GCM10009863_29470</name>
</gene>
<organism evidence="2 3">
    <name type="scientific">Streptomyces axinellae</name>
    <dbReference type="NCBI Taxonomy" id="552788"/>
    <lineage>
        <taxon>Bacteria</taxon>
        <taxon>Bacillati</taxon>
        <taxon>Actinomycetota</taxon>
        <taxon>Actinomycetes</taxon>
        <taxon>Kitasatosporales</taxon>
        <taxon>Streptomycetaceae</taxon>
        <taxon>Streptomyces</taxon>
    </lineage>
</organism>
<feature type="region of interest" description="Disordered" evidence="1">
    <location>
        <begin position="1"/>
        <end position="159"/>
    </location>
</feature>
<feature type="compositionally biased region" description="Basic and acidic residues" evidence="1">
    <location>
        <begin position="16"/>
        <end position="42"/>
    </location>
</feature>
<reference evidence="3" key="1">
    <citation type="journal article" date="2019" name="Int. J. Syst. Evol. Microbiol.">
        <title>The Global Catalogue of Microorganisms (GCM) 10K type strain sequencing project: providing services to taxonomists for standard genome sequencing and annotation.</title>
        <authorList>
            <consortium name="The Broad Institute Genomics Platform"/>
            <consortium name="The Broad Institute Genome Sequencing Center for Infectious Disease"/>
            <person name="Wu L."/>
            <person name="Ma J."/>
        </authorList>
    </citation>
    <scope>NUCLEOTIDE SEQUENCE [LARGE SCALE GENOMIC DNA]</scope>
    <source>
        <strain evidence="3">JCM 16373</strain>
    </source>
</reference>
<dbReference type="EMBL" id="BAAARJ010000008">
    <property type="protein sequence ID" value="GAA2613841.1"/>
    <property type="molecule type" value="Genomic_DNA"/>
</dbReference>
<dbReference type="Proteomes" id="UP001501447">
    <property type="component" value="Unassembled WGS sequence"/>
</dbReference>
<name>A0ABP6CI08_9ACTN</name>
<feature type="compositionally biased region" description="Gly residues" evidence="1">
    <location>
        <begin position="1"/>
        <end position="15"/>
    </location>
</feature>